<organism evidence="1 2">
    <name type="scientific">Bacillus smithii 7_3_47FAA</name>
    <dbReference type="NCBI Taxonomy" id="665952"/>
    <lineage>
        <taxon>Bacteria</taxon>
        <taxon>Bacillati</taxon>
        <taxon>Bacillota</taxon>
        <taxon>Bacilli</taxon>
        <taxon>Bacillales</taxon>
        <taxon>Bacillaceae</taxon>
        <taxon>Bacillus</taxon>
    </lineage>
</organism>
<reference evidence="1 2" key="1">
    <citation type="submission" date="2011-09" db="EMBL/GenBank/DDBJ databases">
        <title>The Genome Sequence of Bacillus smithii 7_3_47FAA.</title>
        <authorList>
            <consortium name="The Broad Institute Genome Sequencing Platform"/>
            <person name="Earl A."/>
            <person name="Ward D."/>
            <person name="Feldgarden M."/>
            <person name="Gevers D."/>
            <person name="Daigneault M."/>
            <person name="Strauss J."/>
            <person name="Allen-Vercoe E."/>
            <person name="Young S.K."/>
            <person name="Zeng Q."/>
            <person name="Gargeya S."/>
            <person name="Fitzgerald M."/>
            <person name="Haas B."/>
            <person name="Abouelleil A."/>
            <person name="Alvarado L."/>
            <person name="Arachchi H.M."/>
            <person name="Berlin A."/>
            <person name="Brown A."/>
            <person name="Chapman S.B."/>
            <person name="Chen Z."/>
            <person name="Dunbar C."/>
            <person name="Freedman E."/>
            <person name="Gearin G."/>
            <person name="Goldberg J."/>
            <person name="Griggs A."/>
            <person name="Gujja S."/>
            <person name="Heiman D."/>
            <person name="Howarth C."/>
            <person name="Larson L."/>
            <person name="Lui A."/>
            <person name="MacDonald P.J.P."/>
            <person name="Montmayeur A."/>
            <person name="Murphy C."/>
            <person name="Neiman D."/>
            <person name="Pearson M."/>
            <person name="Priest M."/>
            <person name="Roberts A."/>
            <person name="Saif S."/>
            <person name="Shea T."/>
            <person name="Shenoy N."/>
            <person name="Sisk P."/>
            <person name="Stolte C."/>
            <person name="Sykes S."/>
            <person name="Wortman J."/>
            <person name="Nusbaum C."/>
            <person name="Birren B."/>
        </authorList>
    </citation>
    <scope>NUCLEOTIDE SEQUENCE [LARGE SCALE GENOMIC DNA]</scope>
    <source>
        <strain evidence="1 2">7_3_47FAA</strain>
    </source>
</reference>
<dbReference type="PROSITE" id="PS51257">
    <property type="entry name" value="PROKAR_LIPOPROTEIN"/>
    <property type="match status" value="1"/>
</dbReference>
<protein>
    <recommendedName>
        <fullName evidence="3">Lipoprotein</fullName>
    </recommendedName>
</protein>
<dbReference type="EMBL" id="ACWF01000041">
    <property type="protein sequence ID" value="EHL78988.1"/>
    <property type="molecule type" value="Genomic_DNA"/>
</dbReference>
<keyword evidence="2" id="KW-1185">Reference proteome</keyword>
<dbReference type="Proteomes" id="UP000011747">
    <property type="component" value="Unassembled WGS sequence"/>
</dbReference>
<dbReference type="AlphaFoldDB" id="G9QIN7"/>
<evidence type="ECO:0000313" key="2">
    <source>
        <dbReference type="Proteomes" id="UP000011747"/>
    </source>
</evidence>
<dbReference type="Gene3D" id="3.30.70.2050">
    <property type="match status" value="1"/>
</dbReference>
<dbReference type="InterPro" id="IPR008719">
    <property type="entry name" value="N2O_reductase_NosL"/>
</dbReference>
<proteinExistence type="predicted"/>
<dbReference type="PANTHER" id="PTHR41247:SF1">
    <property type="entry name" value="HTH-TYPE TRANSCRIPTIONAL REPRESSOR YCNK"/>
    <property type="match status" value="1"/>
</dbReference>
<dbReference type="PATRIC" id="fig|665952.3.peg.829"/>
<dbReference type="HOGENOM" id="CLU_108823_0_0_9"/>
<gene>
    <name evidence="1" type="ORF">HMPREF1015_02964</name>
</gene>
<dbReference type="PANTHER" id="PTHR41247">
    <property type="entry name" value="HTH-TYPE TRANSCRIPTIONAL REPRESSOR YCNK"/>
    <property type="match status" value="1"/>
</dbReference>
<dbReference type="SUPFAM" id="SSF160387">
    <property type="entry name" value="NosL/MerB-like"/>
    <property type="match status" value="1"/>
</dbReference>
<comment type="caution">
    <text evidence="1">The sequence shown here is derived from an EMBL/GenBank/DDBJ whole genome shotgun (WGS) entry which is preliminary data.</text>
</comment>
<sequence>MKKVWYAIALLGLFLIISGCGKKAEPVAINPKTDTCEYCHMGIMDNQYATEAVLANNKTMKFDDLGCMYKWISENKDQKIQAKFVRDFNTKKWLEAEKATYVYAKSLKTPMSYNVVAFKNKNDAQSFAKKNNGTVLSYDDLNSHKWVKNKDMMKKMKGNM</sequence>
<evidence type="ECO:0008006" key="3">
    <source>
        <dbReference type="Google" id="ProtNLM"/>
    </source>
</evidence>
<evidence type="ECO:0000313" key="1">
    <source>
        <dbReference type="EMBL" id="EHL78988.1"/>
    </source>
</evidence>
<name>G9QIN7_9BACI</name>
<dbReference type="Pfam" id="PF05573">
    <property type="entry name" value="NosL"/>
    <property type="match status" value="1"/>
</dbReference>
<accession>G9QIN7</accession>